<feature type="coiled-coil region" evidence="1">
    <location>
        <begin position="578"/>
        <end position="612"/>
    </location>
</feature>
<gene>
    <name evidence="3" type="ORF">ACOC_LOCUS645</name>
</gene>
<feature type="coiled-coil region" evidence="1">
    <location>
        <begin position="848"/>
        <end position="932"/>
    </location>
</feature>
<keyword evidence="1" id="KW-0175">Coiled coil</keyword>
<dbReference type="OMA" id="VTWWEKN"/>
<feature type="region of interest" description="Disordered" evidence="2">
    <location>
        <begin position="302"/>
        <end position="333"/>
    </location>
</feature>
<organism evidence="5">
    <name type="scientific">Angiostrongylus costaricensis</name>
    <name type="common">Nematode worm</name>
    <dbReference type="NCBI Taxonomy" id="334426"/>
    <lineage>
        <taxon>Eukaryota</taxon>
        <taxon>Metazoa</taxon>
        <taxon>Ecdysozoa</taxon>
        <taxon>Nematoda</taxon>
        <taxon>Chromadorea</taxon>
        <taxon>Rhabditida</taxon>
        <taxon>Rhabditina</taxon>
        <taxon>Rhabditomorpha</taxon>
        <taxon>Strongyloidea</taxon>
        <taxon>Metastrongylidae</taxon>
        <taxon>Angiostrongylus</taxon>
    </lineage>
</organism>
<evidence type="ECO:0000256" key="1">
    <source>
        <dbReference type="SAM" id="Coils"/>
    </source>
</evidence>
<feature type="region of interest" description="Disordered" evidence="2">
    <location>
        <begin position="1204"/>
        <end position="1223"/>
    </location>
</feature>
<keyword evidence="4" id="KW-1185">Reference proteome</keyword>
<evidence type="ECO:0000313" key="3">
    <source>
        <dbReference type="EMBL" id="VDM52230.1"/>
    </source>
</evidence>
<name>A0A0R3PAN9_ANGCS</name>
<proteinExistence type="predicted"/>
<evidence type="ECO:0000313" key="5">
    <source>
        <dbReference type="WBParaSite" id="ACOC_0000064401-mRNA-1"/>
    </source>
</evidence>
<dbReference type="EMBL" id="UYYA01000071">
    <property type="protein sequence ID" value="VDM52230.1"/>
    <property type="molecule type" value="Genomic_DNA"/>
</dbReference>
<dbReference type="STRING" id="334426.A0A0R3PAN9"/>
<feature type="coiled-coil region" evidence="1">
    <location>
        <begin position="1144"/>
        <end position="1171"/>
    </location>
</feature>
<reference evidence="3 4" key="2">
    <citation type="submission" date="2018-11" db="EMBL/GenBank/DDBJ databases">
        <authorList>
            <consortium name="Pathogen Informatics"/>
        </authorList>
    </citation>
    <scope>NUCLEOTIDE SEQUENCE [LARGE SCALE GENOMIC DNA]</scope>
    <source>
        <strain evidence="3 4">Costa Rica</strain>
    </source>
</reference>
<evidence type="ECO:0000256" key="2">
    <source>
        <dbReference type="SAM" id="MobiDB-lite"/>
    </source>
</evidence>
<feature type="coiled-coil region" evidence="1">
    <location>
        <begin position="692"/>
        <end position="730"/>
    </location>
</feature>
<feature type="region of interest" description="Disordered" evidence="2">
    <location>
        <begin position="1036"/>
        <end position="1061"/>
    </location>
</feature>
<protein>
    <submittedName>
        <fullName evidence="5">CFAP91 domain-containing protein</fullName>
    </submittedName>
</protein>
<dbReference type="PANTHER" id="PTHR23159">
    <property type="entry name" value="CENTROSOMAL PROTEIN 2"/>
    <property type="match status" value="1"/>
</dbReference>
<reference evidence="5" key="1">
    <citation type="submission" date="2016-04" db="UniProtKB">
        <authorList>
            <consortium name="WormBaseParasite"/>
        </authorList>
    </citation>
    <scope>IDENTIFICATION</scope>
</reference>
<accession>A0A0R3PAN9</accession>
<feature type="coiled-coil region" evidence="1">
    <location>
        <begin position="1269"/>
        <end position="1306"/>
    </location>
</feature>
<sequence>MSVDFRSVENIIQHDKFQFTNINHFLNPDNINGLTMPKCHSSCITPVLIVLSEVFQKKFYYKNSIGKKAKRFPVEVKLKVSIYHNSSRCDNQEPIKGILKRPSLKYEDRNQITHRPSPDHFPDEPATRIPKLSVTWWEKNAGMYLIVRSVVAVTVKATQPEPEISDLKSELRTALKERDEKEKHLEELRERIKEVELLNIRQASLSDSHRLMMRERKAAETFEREKKQIERRHAIRVNQLIHETLAARRFIGVLRSHIFREEVLRLTTRVKELEKVVNVPRVDSETMTDAVQFVPFVSQSPLTVDPVDPNQQNSESVLSPPPPPTTTTATTATATSTSVSLMTSSQVCGLPEQACQNEAFIWRTKAAQLEIVVKDQLAKASRIEEALRAELSAARTEHLPSTTPSLFVTSSQGQVSTKSIGIGADIITSTPARVSPVSFECTIPSCIERKKSLIQENDRLLGQSEKDTMQKAIAYMEERMQVYQNTLMENDLVVSDENSADWHRGFVDPRYNVMVSKRIQTTLTSEALSQHEDEFALAKEKLAELNAEFTSNRSNLHERFEEIEKILFTKTQVVDTLSRQLEETCRDQRQQIDAHQEERESYKKKLEEISSVAEKVPVLETRVEQLLKASHSTMSSCSFFLEIVQIALQKEKSELGIRFSAQRDEMEHALEDALTEALGKYKEQDEYWKSNHADLKQSLERAKAEIAQHVKEKEDMKIKAKLERADLENRLTSSIEHVAMLVNQMNKTRRDVECEARPRNVSKYVACRPNTRSKSTVITKGDLFDENEERLKLCQGELATTRRQVHVLQQKLISSLQDKAEKRLEVRRHIGNIVDPGSEPQKVDRGKLEAFRAKNDELCGQVATTEEEKEVLVRDERERIRHLVSEFENVHRELDQEMNRRESEKTWLRTRIRNLEIDNEELQRKIEIRDEQSGSTIKDSFLTTYDDLEMRKKPFHQLHLRKAVSEPDMCIDNNEASHFAENIQLRREVDRDHSSLRNTAPIIDRSHISPEFATLANDLNLVKSDLEKILSSMDHATTNDTTSDRIGHSSPSPIHSERSVDEEEILNSDILDTVMIDWEADEKKRLICDVYRREGVTMVRSAIVPPCMPGIIRSSSASDLTHNVINKDEIRVWKEKCGTMFRELNSIRSGYQQAQNERRELKIQLAMLRGELEIERCHRETESQNSMSSRENPLPLDYRSTQAKIAKKRRRTRSEQQKGRRRSTKTIILHPQRRCVQSGNAIKSLMSQLDIDQFDQLEQEEESFQLKESSSAEHALSEMRAQLELIRNENAMYEKKLRDVEEERREMYLVMFKKGQQAAAMDMKEVAEVDQMTQDRVVLRFLHDAFYYYLMDKGNAKEHLQAIMAMLDFSMEQKDEVIKKKSKSH</sequence>
<dbReference type="OrthoDB" id="5847216at2759"/>
<dbReference type="Proteomes" id="UP000267027">
    <property type="component" value="Unassembled WGS sequence"/>
</dbReference>
<feature type="coiled-coil region" evidence="1">
    <location>
        <begin position="164"/>
        <end position="232"/>
    </location>
</feature>
<dbReference type="WBParaSite" id="ACOC_0000064401-mRNA-1">
    <property type="protein sequence ID" value="ACOC_0000064401-mRNA-1"/>
    <property type="gene ID" value="ACOC_0000064401"/>
</dbReference>
<dbReference type="PANTHER" id="PTHR23159:SF31">
    <property type="entry name" value="CENTROSOME-ASSOCIATED PROTEIN CEP250 ISOFORM X1"/>
    <property type="match status" value="1"/>
</dbReference>
<evidence type="ECO:0000313" key="4">
    <source>
        <dbReference type="Proteomes" id="UP000267027"/>
    </source>
</evidence>